<comment type="caution">
    <text evidence="2">The sequence shown here is derived from an EMBL/GenBank/DDBJ whole genome shotgun (WGS) entry which is preliminary data.</text>
</comment>
<evidence type="ECO:0008006" key="4">
    <source>
        <dbReference type="Google" id="ProtNLM"/>
    </source>
</evidence>
<reference evidence="2 3" key="1">
    <citation type="journal article" date="2018" name="BMC Genomics">
        <title>Whole genome sequencing and function prediction of 133 gut anaerobes isolated from chicken caecum in pure cultures.</title>
        <authorList>
            <person name="Medvecky M."/>
            <person name="Cejkova D."/>
            <person name="Polansky O."/>
            <person name="Karasova D."/>
            <person name="Kubasova T."/>
            <person name="Cizek A."/>
            <person name="Rychlik I."/>
        </authorList>
    </citation>
    <scope>NUCLEOTIDE SEQUENCE [LARGE SCALE GENOMIC DNA]</scope>
    <source>
        <strain evidence="2 3">An13</strain>
    </source>
</reference>
<dbReference type="InterPro" id="IPR010699">
    <property type="entry name" value="DUF1275"/>
</dbReference>
<dbReference type="OrthoDB" id="7057004at2"/>
<dbReference type="EMBL" id="NFLJ01000001">
    <property type="protein sequence ID" value="OUQ36600.1"/>
    <property type="molecule type" value="Genomic_DNA"/>
</dbReference>
<dbReference type="PANTHER" id="PTHR37314:SF4">
    <property type="entry name" value="UPF0700 TRANSMEMBRANE PROTEIN YOAK"/>
    <property type="match status" value="1"/>
</dbReference>
<keyword evidence="1" id="KW-0472">Membrane</keyword>
<feature type="transmembrane region" description="Helical" evidence="1">
    <location>
        <begin position="108"/>
        <end position="126"/>
    </location>
</feature>
<feature type="transmembrane region" description="Helical" evidence="1">
    <location>
        <begin position="84"/>
        <end position="102"/>
    </location>
</feature>
<name>A0A1Y4T4P0_9FIRM</name>
<organism evidence="2 3">
    <name type="scientific">Massilimicrobiota timonensis</name>
    <dbReference type="NCBI Taxonomy" id="1776392"/>
    <lineage>
        <taxon>Bacteria</taxon>
        <taxon>Bacillati</taxon>
        <taxon>Bacillota</taxon>
        <taxon>Erysipelotrichia</taxon>
        <taxon>Erysipelotrichales</taxon>
        <taxon>Erysipelotrichaceae</taxon>
        <taxon>Massilimicrobiota</taxon>
    </lineage>
</organism>
<sequence length="231" mass="26490">MKNDYHDVIIHYLMAIVGGFFGGYAIFTRMNVFGSAQTANLIDLVKALLGSHYIDSLIRIGAVVVYILAMIIATFLTYRTKWKLQYLVFYMEIVCVILLAMIPEDINPIVSLYPCFFVTAFQWCVFKGALGYTSSTIFSTNNIKQTVVSLTEYFLVDDLQIKHEKLKKGCFFGGTLLCFHIGVALAYILHLFFAVKAILFLLILLIINFAYFTYYDKYHNINIFIHPKKMV</sequence>
<keyword evidence="3" id="KW-1185">Reference proteome</keyword>
<feature type="transmembrane region" description="Helical" evidence="1">
    <location>
        <begin position="9"/>
        <end position="27"/>
    </location>
</feature>
<proteinExistence type="predicted"/>
<dbReference type="AlphaFoldDB" id="A0A1Y4T4P0"/>
<keyword evidence="1" id="KW-0812">Transmembrane</keyword>
<evidence type="ECO:0000313" key="2">
    <source>
        <dbReference type="EMBL" id="OUQ36600.1"/>
    </source>
</evidence>
<accession>A0A1Y4T4P0</accession>
<feature type="transmembrane region" description="Helical" evidence="1">
    <location>
        <begin position="195"/>
        <end position="214"/>
    </location>
</feature>
<dbReference type="PANTHER" id="PTHR37314">
    <property type="entry name" value="SLR0142 PROTEIN"/>
    <property type="match status" value="1"/>
</dbReference>
<gene>
    <name evidence="2" type="ORF">B5E75_00220</name>
</gene>
<dbReference type="Pfam" id="PF06912">
    <property type="entry name" value="DUF1275"/>
    <property type="match status" value="1"/>
</dbReference>
<feature type="transmembrane region" description="Helical" evidence="1">
    <location>
        <begin position="57"/>
        <end position="77"/>
    </location>
</feature>
<protein>
    <recommendedName>
        <fullName evidence="4">DUF1275 family protein</fullName>
    </recommendedName>
</protein>
<keyword evidence="1" id="KW-1133">Transmembrane helix</keyword>
<evidence type="ECO:0000313" key="3">
    <source>
        <dbReference type="Proteomes" id="UP000195305"/>
    </source>
</evidence>
<dbReference type="Proteomes" id="UP000195305">
    <property type="component" value="Unassembled WGS sequence"/>
</dbReference>
<evidence type="ECO:0000256" key="1">
    <source>
        <dbReference type="SAM" id="Phobius"/>
    </source>
</evidence>
<feature type="transmembrane region" description="Helical" evidence="1">
    <location>
        <begin position="169"/>
        <end position="189"/>
    </location>
</feature>
<dbReference type="RefSeq" id="WP_087356818.1">
    <property type="nucleotide sequence ID" value="NZ_NFLJ01000001.1"/>
</dbReference>